<dbReference type="GO" id="GO:0000226">
    <property type="term" value="P:microtubule cytoskeleton organization"/>
    <property type="evidence" value="ECO:0007669"/>
    <property type="project" value="TreeGrafter"/>
</dbReference>
<dbReference type="AlphaFoldDB" id="A0A8K0EXY7"/>
<feature type="compositionally biased region" description="Polar residues" evidence="9">
    <location>
        <begin position="185"/>
        <end position="203"/>
    </location>
</feature>
<keyword evidence="6" id="KW-0067">ATP-binding</keyword>
<keyword evidence="3" id="KW-0808">Transferase</keyword>
<dbReference type="GO" id="GO:0005737">
    <property type="term" value="C:cytoplasm"/>
    <property type="evidence" value="ECO:0007669"/>
    <property type="project" value="TreeGrafter"/>
</dbReference>
<reference evidence="11" key="1">
    <citation type="submission" date="2022-01" db="EMBL/GenBank/DDBJ databases">
        <authorList>
            <person name="Braso-Vives M."/>
        </authorList>
    </citation>
    <scope>NUCLEOTIDE SEQUENCE</scope>
</reference>
<evidence type="ECO:0000259" key="10">
    <source>
        <dbReference type="PROSITE" id="PS50011"/>
    </source>
</evidence>
<accession>A0A8K0EXY7</accession>
<evidence type="ECO:0000256" key="5">
    <source>
        <dbReference type="ARBA" id="ARBA00022777"/>
    </source>
</evidence>
<dbReference type="EMBL" id="OV696691">
    <property type="protein sequence ID" value="CAH1267300.1"/>
    <property type="molecule type" value="Genomic_DNA"/>
</dbReference>
<evidence type="ECO:0000256" key="9">
    <source>
        <dbReference type="SAM" id="MobiDB-lite"/>
    </source>
</evidence>
<dbReference type="GO" id="GO:0005524">
    <property type="term" value="F:ATP binding"/>
    <property type="evidence" value="ECO:0007669"/>
    <property type="project" value="UniProtKB-KW"/>
</dbReference>
<sequence>MHDLCLSVLDELNITSTTTNMSLVLNITPIPTDLCLVLNSTSIPTDLSLVLNSTSLPTDLSLGAEHYIHTDRPIPGSLCDPDSYHTPDDEDKWTGQAAGDVGEDRPQVSVVSFDRGDDTNPEFDTLTADVSDDSDSYPQPDMPVLIRPEASPDWEVTSSLSASSTHTSLTNVTSLSGSIYSCTDVDSNTDPSSPSSGTETLTDPTLPVKKTGIPRWMLCDLQAAADERGYRVKLNQGYMKGGYGCVVFGDITAKRLLRHKEVMDSAIHNGHSNVAYKLMQHAFPVKGKTVRDQYQWSAITSELQVLNRTRVKPHPNLLNLYDTWLNNHMAILVCPKAESVDLSYYIAEQKPCVCLPQLDCSCTSGLPESVARALFSQIINGLKYLHGRGIYHRDLKAENVLLDRFYKVKICDFGLAIKYRRPLGHFKICRDRVGTHPNICPEALRGHRYSPKQADLFALGTLLHHLTVGRRFYNVPCHETDNAQTKAIFKQMHRWRGRPPISQEFVSSELAKLIYALTNEEGNRRPKLKAVRKSAWLLDKETTPPYLMDVVCAAHRRKVLTIKLGKVKDPEKLQRIRQLLTSMGTGEKPLKDGASEKEEDTDNIEDGHSPTHAGTSNHHL</sequence>
<dbReference type="PANTHER" id="PTHR24346">
    <property type="entry name" value="MAP/MICROTUBULE AFFINITY-REGULATING KINASE"/>
    <property type="match status" value="1"/>
</dbReference>
<gene>
    <name evidence="11" type="primary">TSSK4</name>
    <name evidence="11" type="ORF">BLAG_LOCUS20714</name>
</gene>
<dbReference type="InterPro" id="IPR008271">
    <property type="entry name" value="Ser/Thr_kinase_AS"/>
</dbReference>
<name>A0A8K0EXY7_BRALA</name>
<keyword evidence="12" id="KW-1185">Reference proteome</keyword>
<feature type="domain" description="Protein kinase" evidence="10">
    <location>
        <begin position="232"/>
        <end position="537"/>
    </location>
</feature>
<evidence type="ECO:0000256" key="4">
    <source>
        <dbReference type="ARBA" id="ARBA00022741"/>
    </source>
</evidence>
<dbReference type="GO" id="GO:0050321">
    <property type="term" value="F:tau-protein kinase activity"/>
    <property type="evidence" value="ECO:0007669"/>
    <property type="project" value="TreeGrafter"/>
</dbReference>
<comment type="catalytic activity">
    <reaction evidence="8">
        <text>L-seryl-[protein] + ATP = O-phospho-L-seryl-[protein] + ADP + H(+)</text>
        <dbReference type="Rhea" id="RHEA:17989"/>
        <dbReference type="Rhea" id="RHEA-COMP:9863"/>
        <dbReference type="Rhea" id="RHEA-COMP:11604"/>
        <dbReference type="ChEBI" id="CHEBI:15378"/>
        <dbReference type="ChEBI" id="CHEBI:29999"/>
        <dbReference type="ChEBI" id="CHEBI:30616"/>
        <dbReference type="ChEBI" id="CHEBI:83421"/>
        <dbReference type="ChEBI" id="CHEBI:456216"/>
        <dbReference type="EC" id="2.7.11.1"/>
    </reaction>
</comment>
<proteinExistence type="predicted"/>
<dbReference type="PROSITE" id="PS50011">
    <property type="entry name" value="PROTEIN_KINASE_DOM"/>
    <property type="match status" value="1"/>
</dbReference>
<evidence type="ECO:0000256" key="3">
    <source>
        <dbReference type="ARBA" id="ARBA00022679"/>
    </source>
</evidence>
<evidence type="ECO:0000256" key="2">
    <source>
        <dbReference type="ARBA" id="ARBA00022527"/>
    </source>
</evidence>
<evidence type="ECO:0000256" key="8">
    <source>
        <dbReference type="ARBA" id="ARBA00048679"/>
    </source>
</evidence>
<evidence type="ECO:0000256" key="6">
    <source>
        <dbReference type="ARBA" id="ARBA00022840"/>
    </source>
</evidence>
<dbReference type="OrthoDB" id="8693905at2759"/>
<feature type="region of interest" description="Disordered" evidence="9">
    <location>
        <begin position="185"/>
        <end position="206"/>
    </location>
</feature>
<evidence type="ECO:0000256" key="7">
    <source>
        <dbReference type="ARBA" id="ARBA00047899"/>
    </source>
</evidence>
<organism evidence="11 12">
    <name type="scientific">Branchiostoma lanceolatum</name>
    <name type="common">Common lancelet</name>
    <name type="synonym">Amphioxus lanceolatum</name>
    <dbReference type="NCBI Taxonomy" id="7740"/>
    <lineage>
        <taxon>Eukaryota</taxon>
        <taxon>Metazoa</taxon>
        <taxon>Chordata</taxon>
        <taxon>Cephalochordata</taxon>
        <taxon>Leptocardii</taxon>
        <taxon>Amphioxiformes</taxon>
        <taxon>Branchiostomatidae</taxon>
        <taxon>Branchiostoma</taxon>
    </lineage>
</organism>
<comment type="catalytic activity">
    <reaction evidence="7">
        <text>L-threonyl-[protein] + ATP = O-phospho-L-threonyl-[protein] + ADP + H(+)</text>
        <dbReference type="Rhea" id="RHEA:46608"/>
        <dbReference type="Rhea" id="RHEA-COMP:11060"/>
        <dbReference type="Rhea" id="RHEA-COMP:11605"/>
        <dbReference type="ChEBI" id="CHEBI:15378"/>
        <dbReference type="ChEBI" id="CHEBI:30013"/>
        <dbReference type="ChEBI" id="CHEBI:30616"/>
        <dbReference type="ChEBI" id="CHEBI:61977"/>
        <dbReference type="ChEBI" id="CHEBI:456216"/>
        <dbReference type="EC" id="2.7.11.1"/>
    </reaction>
</comment>
<keyword evidence="5" id="KW-0418">Kinase</keyword>
<dbReference type="Proteomes" id="UP000838412">
    <property type="component" value="Chromosome 6"/>
</dbReference>
<dbReference type="PANTHER" id="PTHR24346:SF42">
    <property type="entry name" value="SERINE_THREONINE-PROTEIN KINASE SIK3"/>
    <property type="match status" value="1"/>
</dbReference>
<evidence type="ECO:0000313" key="11">
    <source>
        <dbReference type="EMBL" id="CAH1267300.1"/>
    </source>
</evidence>
<keyword evidence="4" id="KW-0547">Nucleotide-binding</keyword>
<feature type="region of interest" description="Disordered" evidence="9">
    <location>
        <begin position="579"/>
        <end position="620"/>
    </location>
</feature>
<dbReference type="PROSITE" id="PS00108">
    <property type="entry name" value="PROTEIN_KINASE_ST"/>
    <property type="match status" value="1"/>
</dbReference>
<dbReference type="InterPro" id="IPR011009">
    <property type="entry name" value="Kinase-like_dom_sf"/>
</dbReference>
<dbReference type="InterPro" id="IPR000719">
    <property type="entry name" value="Prot_kinase_dom"/>
</dbReference>
<dbReference type="EC" id="2.7.11.1" evidence="1"/>
<dbReference type="GO" id="GO:0035556">
    <property type="term" value="P:intracellular signal transduction"/>
    <property type="evidence" value="ECO:0007669"/>
    <property type="project" value="TreeGrafter"/>
</dbReference>
<dbReference type="Gene3D" id="1.10.510.10">
    <property type="entry name" value="Transferase(Phosphotransferase) domain 1"/>
    <property type="match status" value="1"/>
</dbReference>
<keyword evidence="2" id="KW-0723">Serine/threonine-protein kinase</keyword>
<dbReference type="Pfam" id="PF00069">
    <property type="entry name" value="Pkinase"/>
    <property type="match status" value="1"/>
</dbReference>
<dbReference type="SUPFAM" id="SSF56112">
    <property type="entry name" value="Protein kinase-like (PK-like)"/>
    <property type="match status" value="1"/>
</dbReference>
<dbReference type="SMART" id="SM00220">
    <property type="entry name" value="S_TKc"/>
    <property type="match status" value="1"/>
</dbReference>
<evidence type="ECO:0000313" key="12">
    <source>
        <dbReference type="Proteomes" id="UP000838412"/>
    </source>
</evidence>
<evidence type="ECO:0000256" key="1">
    <source>
        <dbReference type="ARBA" id="ARBA00012513"/>
    </source>
</evidence>
<protein>
    <recommendedName>
        <fullName evidence="1">non-specific serine/threonine protein kinase</fullName>
        <ecNumber evidence="1">2.7.11.1</ecNumber>
    </recommendedName>
</protein>
<feature type="region of interest" description="Disordered" evidence="9">
    <location>
        <begin position="78"/>
        <end position="139"/>
    </location>
</feature>